<keyword evidence="1" id="KW-1133">Transmembrane helix</keyword>
<protein>
    <submittedName>
        <fullName evidence="2">L3125 protein</fullName>
    </submittedName>
</protein>
<organism evidence="2">
    <name type="scientific">Saccharomyces cerevisiae</name>
    <name type="common">Baker's yeast</name>
    <dbReference type="NCBI Taxonomy" id="4932"/>
    <lineage>
        <taxon>Eukaryota</taxon>
        <taxon>Fungi</taxon>
        <taxon>Dikarya</taxon>
        <taxon>Ascomycota</taxon>
        <taxon>Saccharomycotina</taxon>
        <taxon>Saccharomycetes</taxon>
        <taxon>Saccharomycetales</taxon>
        <taxon>Saccharomycetaceae</taxon>
        <taxon>Saccharomyces</taxon>
    </lineage>
</organism>
<dbReference type="AlphaFoldDB" id="E9PA99"/>
<sequence>MWMGSVSSCSCDIVETVETTDSLFLWIGDNCVLGVNVPAAYRSSLLLSVPTRKGDLKLFPFILGEILSPPGEVFSNRRNMLSPVLFFLSLLFLSLVLLWSL</sequence>
<accession>E9PA99</accession>
<proteinExistence type="predicted"/>
<keyword evidence="1" id="KW-0812">Transmembrane</keyword>
<evidence type="ECO:0000256" key="1">
    <source>
        <dbReference type="SAM" id="Phobius"/>
    </source>
</evidence>
<feature type="transmembrane region" description="Helical" evidence="1">
    <location>
        <begin position="80"/>
        <end position="99"/>
    </location>
</feature>
<dbReference type="EMBL" id="X91258">
    <property type="protein sequence ID" value="CAA62644.1"/>
    <property type="molecule type" value="Genomic_DNA"/>
</dbReference>
<gene>
    <name evidence="2" type="primary">L3125</name>
</gene>
<keyword evidence="1" id="KW-0472">Membrane</keyword>
<reference evidence="2" key="1">
    <citation type="submission" date="1995-06" db="EMBL/GenBank/DDBJ databases">
        <title>36.8 kb of S.cerevisiae chromosome XII including ACE2, CKI1, PDC5, SLS1, PUT1 and tRNA-Asp.</title>
        <authorList>
            <person name="Delius H."/>
        </authorList>
    </citation>
    <scope>NUCLEOTIDE SEQUENCE</scope>
    <source>
        <strain evidence="2">S288C</strain>
    </source>
</reference>
<evidence type="ECO:0000313" key="2">
    <source>
        <dbReference type="EMBL" id="CAA62644.1"/>
    </source>
</evidence>
<name>E9PA99_YEASX</name>